<dbReference type="Proteomes" id="UP001595961">
    <property type="component" value="Unassembled WGS sequence"/>
</dbReference>
<protein>
    <submittedName>
        <fullName evidence="3">Glycosyl hydrolase family 28-related protein</fullName>
    </submittedName>
</protein>
<dbReference type="GO" id="GO:0016787">
    <property type="term" value="F:hydrolase activity"/>
    <property type="evidence" value="ECO:0007669"/>
    <property type="project" value="UniProtKB-KW"/>
</dbReference>
<dbReference type="InterPro" id="IPR012334">
    <property type="entry name" value="Pectin_lyas_fold"/>
</dbReference>
<comment type="caution">
    <text evidence="3">The sequence shown here is derived from an EMBL/GenBank/DDBJ whole genome shotgun (WGS) entry which is preliminary data.</text>
</comment>
<dbReference type="RefSeq" id="WP_266150257.1">
    <property type="nucleotide sequence ID" value="NZ_CP064028.1"/>
</dbReference>
<dbReference type="Pfam" id="PF12708">
    <property type="entry name" value="Pect-lyase_RHGA_epim"/>
    <property type="match status" value="1"/>
</dbReference>
<reference evidence="4" key="1">
    <citation type="journal article" date="2019" name="Int. J. Syst. Evol. Microbiol.">
        <title>The Global Catalogue of Microorganisms (GCM) 10K type strain sequencing project: providing services to taxonomists for standard genome sequencing and annotation.</title>
        <authorList>
            <consortium name="The Broad Institute Genomics Platform"/>
            <consortium name="The Broad Institute Genome Sequencing Center for Infectious Disease"/>
            <person name="Wu L."/>
            <person name="Ma J."/>
        </authorList>
    </citation>
    <scope>NUCLEOTIDE SEQUENCE [LARGE SCALE GENOMIC DNA]</scope>
    <source>
        <strain evidence="4">CCM 4481</strain>
    </source>
</reference>
<feature type="domain" description="Rhamnogalacturonase A/B/Epimerase-like pectate lyase" evidence="2">
    <location>
        <begin position="36"/>
        <end position="90"/>
    </location>
</feature>
<dbReference type="SUPFAM" id="SSF51126">
    <property type="entry name" value="Pectin lyase-like"/>
    <property type="match status" value="1"/>
</dbReference>
<evidence type="ECO:0000259" key="2">
    <source>
        <dbReference type="Pfam" id="PF12708"/>
    </source>
</evidence>
<dbReference type="Gene3D" id="2.160.20.10">
    <property type="entry name" value="Single-stranded right-handed beta-helix, Pectin lyase-like"/>
    <property type="match status" value="1"/>
</dbReference>
<feature type="signal peptide" evidence="1">
    <location>
        <begin position="1"/>
        <end position="27"/>
    </location>
</feature>
<accession>A0ABV9C3Q8</accession>
<sequence length="130" mass="13342">MERRQFIGSIPLAVGGALIALPTQASAQSSSPSTIWTNVKTFGAVGDGVTDDTSAILAAIATPQQNNDFREGVLYFPAGQYKCSSTLAFTAYSAGVVHNIIVRGDGPQCTYLDFSSASTGSSGIAFNAGA</sequence>
<evidence type="ECO:0000256" key="1">
    <source>
        <dbReference type="SAM" id="SignalP"/>
    </source>
</evidence>
<gene>
    <name evidence="3" type="ORF">ACFO5W_13115</name>
</gene>
<feature type="chain" id="PRO_5045259406" evidence="1">
    <location>
        <begin position="28"/>
        <end position="130"/>
    </location>
</feature>
<dbReference type="InterPro" id="IPR024535">
    <property type="entry name" value="RHGA/B-epi-like_pectate_lyase"/>
</dbReference>
<dbReference type="EMBL" id="JBHSGA010000017">
    <property type="protein sequence ID" value="MFC4527578.1"/>
    <property type="molecule type" value="Genomic_DNA"/>
</dbReference>
<name>A0ABV9C3Q8_9GAMM</name>
<organism evidence="3 4">
    <name type="scientific">Dyella halodurans</name>
    <dbReference type="NCBI Taxonomy" id="1920171"/>
    <lineage>
        <taxon>Bacteria</taxon>
        <taxon>Pseudomonadati</taxon>
        <taxon>Pseudomonadota</taxon>
        <taxon>Gammaproteobacteria</taxon>
        <taxon>Lysobacterales</taxon>
        <taxon>Rhodanobacteraceae</taxon>
        <taxon>Dyella</taxon>
    </lineage>
</organism>
<dbReference type="InterPro" id="IPR011050">
    <property type="entry name" value="Pectin_lyase_fold/virulence"/>
</dbReference>
<evidence type="ECO:0000313" key="4">
    <source>
        <dbReference type="Proteomes" id="UP001595961"/>
    </source>
</evidence>
<keyword evidence="1" id="KW-0732">Signal</keyword>
<keyword evidence="4" id="KW-1185">Reference proteome</keyword>
<proteinExistence type="predicted"/>
<keyword evidence="3" id="KW-0378">Hydrolase</keyword>
<evidence type="ECO:0000313" key="3">
    <source>
        <dbReference type="EMBL" id="MFC4527578.1"/>
    </source>
</evidence>